<dbReference type="Proteomes" id="UP001499933">
    <property type="component" value="Unassembled WGS sequence"/>
</dbReference>
<dbReference type="PANTHER" id="PTHR30387">
    <property type="entry name" value="MANNONATE DEHYDRATASE"/>
    <property type="match status" value="1"/>
</dbReference>
<evidence type="ECO:0000313" key="11">
    <source>
        <dbReference type="EMBL" id="GAA1963894.1"/>
    </source>
</evidence>
<keyword evidence="10" id="KW-0456">Lyase</keyword>
<evidence type="ECO:0000256" key="7">
    <source>
        <dbReference type="ARBA" id="ARBA00012927"/>
    </source>
</evidence>
<protein>
    <recommendedName>
        <fullName evidence="7">mannonate dehydratase</fullName>
        <ecNumber evidence="7">4.2.1.8</ecNumber>
    </recommendedName>
</protein>
<comment type="catalytic activity">
    <reaction evidence="1">
        <text>D-mannonate = 2-dehydro-3-deoxy-D-gluconate + H2O</text>
        <dbReference type="Rhea" id="RHEA:20097"/>
        <dbReference type="ChEBI" id="CHEBI:15377"/>
        <dbReference type="ChEBI" id="CHEBI:17767"/>
        <dbReference type="ChEBI" id="CHEBI:57990"/>
        <dbReference type="EC" id="4.2.1.8"/>
    </reaction>
</comment>
<dbReference type="EMBL" id="BAAAOG010000006">
    <property type="protein sequence ID" value="GAA1963894.1"/>
    <property type="molecule type" value="Genomic_DNA"/>
</dbReference>
<evidence type="ECO:0000256" key="4">
    <source>
        <dbReference type="ARBA" id="ARBA00002713"/>
    </source>
</evidence>
<evidence type="ECO:0000256" key="6">
    <source>
        <dbReference type="ARBA" id="ARBA00007389"/>
    </source>
</evidence>
<comment type="cofactor">
    <cofactor evidence="3">
        <name>Fe(2+)</name>
        <dbReference type="ChEBI" id="CHEBI:29033"/>
    </cofactor>
</comment>
<evidence type="ECO:0000256" key="5">
    <source>
        <dbReference type="ARBA" id="ARBA00004892"/>
    </source>
</evidence>
<organism evidence="11 12">
    <name type="scientific">Microbacterium deminutum</name>
    <dbReference type="NCBI Taxonomy" id="344164"/>
    <lineage>
        <taxon>Bacteria</taxon>
        <taxon>Bacillati</taxon>
        <taxon>Actinomycetota</taxon>
        <taxon>Actinomycetes</taxon>
        <taxon>Micrococcales</taxon>
        <taxon>Microbacteriaceae</taxon>
        <taxon>Microbacterium</taxon>
    </lineage>
</organism>
<evidence type="ECO:0000256" key="1">
    <source>
        <dbReference type="ARBA" id="ARBA00001794"/>
    </source>
</evidence>
<evidence type="ECO:0000256" key="2">
    <source>
        <dbReference type="ARBA" id="ARBA00001936"/>
    </source>
</evidence>
<comment type="function">
    <text evidence="4">Catalyzes the dehydration of D-mannonate.</text>
</comment>
<accession>A0ABN2R5V3</accession>
<keyword evidence="12" id="KW-1185">Reference proteome</keyword>
<dbReference type="RefSeq" id="WP_344095730.1">
    <property type="nucleotide sequence ID" value="NZ_BAAAOG010000006.1"/>
</dbReference>
<name>A0ABN2R5V3_9MICO</name>
<dbReference type="SUPFAM" id="SSF51658">
    <property type="entry name" value="Xylose isomerase-like"/>
    <property type="match status" value="1"/>
</dbReference>
<comment type="cofactor">
    <cofactor evidence="2">
        <name>Mn(2+)</name>
        <dbReference type="ChEBI" id="CHEBI:29035"/>
    </cofactor>
</comment>
<comment type="pathway">
    <text evidence="5">Carbohydrate metabolism; pentose and glucuronate interconversion.</text>
</comment>
<comment type="similarity">
    <text evidence="6">Belongs to the mannonate dehydratase family.</text>
</comment>
<evidence type="ECO:0000256" key="8">
    <source>
        <dbReference type="ARBA" id="ARBA00023004"/>
    </source>
</evidence>
<gene>
    <name evidence="11" type="primary">uxuA</name>
    <name evidence="11" type="ORF">GCM10009776_28310</name>
</gene>
<evidence type="ECO:0000256" key="9">
    <source>
        <dbReference type="ARBA" id="ARBA00023211"/>
    </source>
</evidence>
<dbReference type="InterPro" id="IPR036237">
    <property type="entry name" value="Xyl_isomerase-like_sf"/>
</dbReference>
<reference evidence="11 12" key="1">
    <citation type="journal article" date="2019" name="Int. J. Syst. Evol. Microbiol.">
        <title>The Global Catalogue of Microorganisms (GCM) 10K type strain sequencing project: providing services to taxonomists for standard genome sequencing and annotation.</title>
        <authorList>
            <consortium name="The Broad Institute Genomics Platform"/>
            <consortium name="The Broad Institute Genome Sequencing Center for Infectious Disease"/>
            <person name="Wu L."/>
            <person name="Ma J."/>
        </authorList>
    </citation>
    <scope>NUCLEOTIDE SEQUENCE [LARGE SCALE GENOMIC DNA]</scope>
    <source>
        <strain evidence="11 12">JCM 14901</strain>
    </source>
</reference>
<dbReference type="InterPro" id="IPR004628">
    <property type="entry name" value="Man_deHydtase"/>
</dbReference>
<evidence type="ECO:0000313" key="12">
    <source>
        <dbReference type="Proteomes" id="UP001499933"/>
    </source>
</evidence>
<evidence type="ECO:0000256" key="10">
    <source>
        <dbReference type="ARBA" id="ARBA00023239"/>
    </source>
</evidence>
<comment type="caution">
    <text evidence="11">The sequence shown here is derived from an EMBL/GenBank/DDBJ whole genome shotgun (WGS) entry which is preliminary data.</text>
</comment>
<keyword evidence="9" id="KW-0464">Manganese</keyword>
<keyword evidence="8" id="KW-0408">Iron</keyword>
<evidence type="ECO:0000256" key="3">
    <source>
        <dbReference type="ARBA" id="ARBA00001954"/>
    </source>
</evidence>
<dbReference type="Gene3D" id="3.20.20.150">
    <property type="entry name" value="Divalent-metal-dependent TIM barrel enzymes"/>
    <property type="match status" value="1"/>
</dbReference>
<proteinExistence type="inferred from homology"/>
<dbReference type="Pfam" id="PF03786">
    <property type="entry name" value="UxuA"/>
    <property type="match status" value="2"/>
</dbReference>
<sequence length="350" mass="38532">MIKLSEFLPPRPEQSWRLIRQVGVDNVVGVLNGAEQDQRMFASVGAAGWKADDRTEVPWGEAALKHNIDVYDQYGFTLVATEDTAPIDKARMGLEGRDEQIDNVITQVRAMGRLGIPTLAYNWMALSSWGRTDIAIQDRGGALVTGYSQAVGQSGDQLVEPGQVTAEQMWSALEYFLKAVVPEAEAAGVRLAMHPDDPPQSVDRGVPRIMSSVAGFRRLLELAPSEANGITFCQGNFALMAEVIDGETSLPTLIREFGTEKIPFVHFRDVRGTVEKFQETFHDDGQTDLPSCMEAYHEIGFEGAMRPDHVPTLEGESNTRPGYETLGRLFAIGYIRGLEQSAYGHPSTRS</sequence>
<dbReference type="PANTHER" id="PTHR30387:SF2">
    <property type="entry name" value="MANNONATE DEHYDRATASE"/>
    <property type="match status" value="1"/>
</dbReference>
<dbReference type="EC" id="4.2.1.8" evidence="7"/>
<dbReference type="PIRSF" id="PIRSF016049">
    <property type="entry name" value="Man_dehyd"/>
    <property type="match status" value="1"/>
</dbReference>